<name>A0A8S4SHJ7_9NEOP</name>
<proteinExistence type="predicted"/>
<dbReference type="AlphaFoldDB" id="A0A8S4SHJ7"/>
<protein>
    <submittedName>
        <fullName evidence="2">Jg1320 protein</fullName>
    </submittedName>
</protein>
<comment type="caution">
    <text evidence="2">The sequence shown here is derived from an EMBL/GenBank/DDBJ whole genome shotgun (WGS) entry which is preliminary data.</text>
</comment>
<dbReference type="Proteomes" id="UP000838756">
    <property type="component" value="Unassembled WGS sequence"/>
</dbReference>
<keyword evidence="3" id="KW-1185">Reference proteome</keyword>
<reference evidence="2" key="1">
    <citation type="submission" date="2022-03" db="EMBL/GenBank/DDBJ databases">
        <authorList>
            <person name="Lindestad O."/>
        </authorList>
    </citation>
    <scope>NUCLEOTIDE SEQUENCE</scope>
</reference>
<sequence length="121" mass="13662">MDTPVSITNKFCKGTGSSSDLAGRTPYPYFQPSLLRQSYTWTVLLFRRYDPPLLRQSHTWTVLVFQRYEPPRHRQSHSCLGHPPPETIYPLSPSTASSAPHRRDAQIPLLVGSKPSANNIS</sequence>
<accession>A0A8S4SHJ7</accession>
<organism evidence="2 3">
    <name type="scientific">Pararge aegeria aegeria</name>
    <dbReference type="NCBI Taxonomy" id="348720"/>
    <lineage>
        <taxon>Eukaryota</taxon>
        <taxon>Metazoa</taxon>
        <taxon>Ecdysozoa</taxon>
        <taxon>Arthropoda</taxon>
        <taxon>Hexapoda</taxon>
        <taxon>Insecta</taxon>
        <taxon>Pterygota</taxon>
        <taxon>Neoptera</taxon>
        <taxon>Endopterygota</taxon>
        <taxon>Lepidoptera</taxon>
        <taxon>Glossata</taxon>
        <taxon>Ditrysia</taxon>
        <taxon>Papilionoidea</taxon>
        <taxon>Nymphalidae</taxon>
        <taxon>Satyrinae</taxon>
        <taxon>Satyrini</taxon>
        <taxon>Parargina</taxon>
        <taxon>Pararge</taxon>
    </lineage>
</organism>
<dbReference type="EMBL" id="CAKXAJ010026380">
    <property type="protein sequence ID" value="CAH2267690.1"/>
    <property type="molecule type" value="Genomic_DNA"/>
</dbReference>
<evidence type="ECO:0000313" key="3">
    <source>
        <dbReference type="Proteomes" id="UP000838756"/>
    </source>
</evidence>
<feature type="region of interest" description="Disordered" evidence="1">
    <location>
        <begin position="73"/>
        <end position="121"/>
    </location>
</feature>
<evidence type="ECO:0000256" key="1">
    <source>
        <dbReference type="SAM" id="MobiDB-lite"/>
    </source>
</evidence>
<gene>
    <name evidence="2" type="primary">jg1320</name>
    <name evidence="2" type="ORF">PAEG_LOCUS26188</name>
</gene>
<evidence type="ECO:0000313" key="2">
    <source>
        <dbReference type="EMBL" id="CAH2267690.1"/>
    </source>
</evidence>